<dbReference type="InterPro" id="IPR032710">
    <property type="entry name" value="NTF2-like_dom_sf"/>
</dbReference>
<dbReference type="EMBL" id="FOSR01000009">
    <property type="protein sequence ID" value="SFK93121.1"/>
    <property type="molecule type" value="Genomic_DNA"/>
</dbReference>
<organism evidence="1 2">
    <name type="scientific">Rhodanobacter glycinis</name>
    <dbReference type="NCBI Taxonomy" id="582702"/>
    <lineage>
        <taxon>Bacteria</taxon>
        <taxon>Pseudomonadati</taxon>
        <taxon>Pseudomonadota</taxon>
        <taxon>Gammaproteobacteria</taxon>
        <taxon>Lysobacterales</taxon>
        <taxon>Rhodanobacteraceae</taxon>
        <taxon>Rhodanobacter</taxon>
    </lineage>
</organism>
<protein>
    <recommendedName>
        <fullName evidence="3">SnoaL-like domain-containing protein</fullName>
    </recommendedName>
</protein>
<gene>
    <name evidence="1" type="ORF">SAMN05192579_10970</name>
</gene>
<evidence type="ECO:0008006" key="3">
    <source>
        <dbReference type="Google" id="ProtNLM"/>
    </source>
</evidence>
<dbReference type="AlphaFoldDB" id="A0A1I4DMH5"/>
<reference evidence="2" key="1">
    <citation type="submission" date="2016-10" db="EMBL/GenBank/DDBJ databases">
        <authorList>
            <person name="Varghese N."/>
            <person name="Submissions S."/>
        </authorList>
    </citation>
    <scope>NUCLEOTIDE SEQUENCE [LARGE SCALE GENOMIC DNA]</scope>
    <source>
        <strain evidence="2">MO64</strain>
    </source>
</reference>
<dbReference type="Proteomes" id="UP000198725">
    <property type="component" value="Unassembled WGS sequence"/>
</dbReference>
<keyword evidence="2" id="KW-1185">Reference proteome</keyword>
<accession>A0A1I4DMH5</accession>
<name>A0A1I4DMH5_9GAMM</name>
<dbReference type="SUPFAM" id="SSF54427">
    <property type="entry name" value="NTF2-like"/>
    <property type="match status" value="1"/>
</dbReference>
<dbReference type="Gene3D" id="3.10.450.50">
    <property type="match status" value="1"/>
</dbReference>
<sequence>MARSGIHMKYERTRKVLGEGDFVLVASEGWFANNHVAFYDLFRVQYDRIVEHWDVIETIPERSDWKNTNGKF</sequence>
<evidence type="ECO:0000313" key="2">
    <source>
        <dbReference type="Proteomes" id="UP000198725"/>
    </source>
</evidence>
<evidence type="ECO:0000313" key="1">
    <source>
        <dbReference type="EMBL" id="SFK93121.1"/>
    </source>
</evidence>
<proteinExistence type="predicted"/>